<dbReference type="AlphaFoldDB" id="A0A7S3JTW1"/>
<sequence length="472" mass="52809">MIGYYPPSGMIEEALPQSTQPATQLDDESSDCNNLTGEAEIVWGRIFPMSQGGLVHDLKSLPGQQFGNKIDVYTIGRNSRCDIVLNDARISGFHCRIYRQLGRNDLDLDCFLPFIEDISTNGTFVNNVRLIKHEPRQLISGDEIALVSPKKDAQKQAVYTYNSNALHAQNTFVSSRGDGFFLQNNACSPLALNVADDITRNKKQKIHHFKPDVRADYELREILGSGAIGKVYRGIDLISGHAWAIKMISLEKSNIPQDSSTHWLREAIILKSLRHKAIVSIRDVYCNTKQLAIVMELVEGGDLFDRLVKRHRYPENDAKQLLQNLLPALAYLHDQGIAHRDCKPENILLRTKYSHVDVLLTDFGLAKFAAVGSTACTTVCGTPQYIAPEVIQETKGENLYYNGAAADIWSVGVVLYLLLSGTQPTRTDWMFDSIFYSISSHAKNVITHMTIINPSFRPSANDILQLPWFSSP</sequence>
<dbReference type="InterPro" id="IPR000719">
    <property type="entry name" value="Prot_kinase_dom"/>
</dbReference>
<dbReference type="SMART" id="SM00240">
    <property type="entry name" value="FHA"/>
    <property type="match status" value="1"/>
</dbReference>
<evidence type="ECO:0000313" key="5">
    <source>
        <dbReference type="EMBL" id="CAE0364921.1"/>
    </source>
</evidence>
<dbReference type="PROSITE" id="PS50011">
    <property type="entry name" value="PROTEIN_KINASE_DOM"/>
    <property type="match status" value="1"/>
</dbReference>
<feature type="domain" description="FHA" evidence="3">
    <location>
        <begin position="73"/>
        <end position="130"/>
    </location>
</feature>
<dbReference type="GO" id="GO:0005524">
    <property type="term" value="F:ATP binding"/>
    <property type="evidence" value="ECO:0007669"/>
    <property type="project" value="UniProtKB-KW"/>
</dbReference>
<dbReference type="Pfam" id="PF00498">
    <property type="entry name" value="FHA"/>
    <property type="match status" value="1"/>
</dbReference>
<accession>A0A7S3JTW1</accession>
<evidence type="ECO:0000256" key="1">
    <source>
        <dbReference type="ARBA" id="ARBA00022741"/>
    </source>
</evidence>
<organism evidence="5">
    <name type="scientific">Aureoumbra lagunensis</name>
    <dbReference type="NCBI Taxonomy" id="44058"/>
    <lineage>
        <taxon>Eukaryota</taxon>
        <taxon>Sar</taxon>
        <taxon>Stramenopiles</taxon>
        <taxon>Ochrophyta</taxon>
        <taxon>Pelagophyceae</taxon>
        <taxon>Pelagomonadales</taxon>
        <taxon>Aureoumbra</taxon>
    </lineage>
</organism>
<feature type="domain" description="Protein kinase" evidence="4">
    <location>
        <begin position="217"/>
        <end position="469"/>
    </location>
</feature>
<dbReference type="GO" id="GO:0004672">
    <property type="term" value="F:protein kinase activity"/>
    <property type="evidence" value="ECO:0007669"/>
    <property type="project" value="InterPro"/>
</dbReference>
<dbReference type="SUPFAM" id="SSF56112">
    <property type="entry name" value="Protein kinase-like (PK-like)"/>
    <property type="match status" value="1"/>
</dbReference>
<dbReference type="Gene3D" id="2.60.200.20">
    <property type="match status" value="1"/>
</dbReference>
<dbReference type="FunFam" id="1.10.510.10:FF:000571">
    <property type="entry name" value="Maternal embryonic leucine zipper kinase"/>
    <property type="match status" value="1"/>
</dbReference>
<dbReference type="PANTHER" id="PTHR24347">
    <property type="entry name" value="SERINE/THREONINE-PROTEIN KINASE"/>
    <property type="match status" value="1"/>
</dbReference>
<dbReference type="InterPro" id="IPR008984">
    <property type="entry name" value="SMAD_FHA_dom_sf"/>
</dbReference>
<dbReference type="InterPro" id="IPR011009">
    <property type="entry name" value="Kinase-like_dom_sf"/>
</dbReference>
<name>A0A7S3JTW1_9STRA</name>
<evidence type="ECO:0000259" key="4">
    <source>
        <dbReference type="PROSITE" id="PS50011"/>
    </source>
</evidence>
<dbReference type="SUPFAM" id="SSF49879">
    <property type="entry name" value="SMAD/FHA domain"/>
    <property type="match status" value="1"/>
</dbReference>
<dbReference type="Gene3D" id="1.10.510.10">
    <property type="entry name" value="Transferase(Phosphotransferase) domain 1"/>
    <property type="match status" value="1"/>
</dbReference>
<reference evidence="5" key="1">
    <citation type="submission" date="2021-01" db="EMBL/GenBank/DDBJ databases">
        <authorList>
            <person name="Corre E."/>
            <person name="Pelletier E."/>
            <person name="Niang G."/>
            <person name="Scheremetjew M."/>
            <person name="Finn R."/>
            <person name="Kale V."/>
            <person name="Holt S."/>
            <person name="Cochrane G."/>
            <person name="Meng A."/>
            <person name="Brown T."/>
            <person name="Cohen L."/>
        </authorList>
    </citation>
    <scope>NUCLEOTIDE SEQUENCE</scope>
    <source>
        <strain evidence="5">CCMP1510</strain>
    </source>
</reference>
<dbReference type="EMBL" id="HBIJ01008048">
    <property type="protein sequence ID" value="CAE0364921.1"/>
    <property type="molecule type" value="Transcribed_RNA"/>
</dbReference>
<gene>
    <name evidence="5" type="ORF">ALAG00032_LOCUS5663</name>
</gene>
<proteinExistence type="predicted"/>
<keyword evidence="1" id="KW-0547">Nucleotide-binding</keyword>
<dbReference type="InterPro" id="IPR000253">
    <property type="entry name" value="FHA_dom"/>
</dbReference>
<dbReference type="Pfam" id="PF00069">
    <property type="entry name" value="Pkinase"/>
    <property type="match status" value="1"/>
</dbReference>
<keyword evidence="2" id="KW-0067">ATP-binding</keyword>
<evidence type="ECO:0000259" key="3">
    <source>
        <dbReference type="PROSITE" id="PS50006"/>
    </source>
</evidence>
<dbReference type="PROSITE" id="PS50006">
    <property type="entry name" value="FHA_DOMAIN"/>
    <property type="match status" value="1"/>
</dbReference>
<evidence type="ECO:0000256" key="2">
    <source>
        <dbReference type="ARBA" id="ARBA00022840"/>
    </source>
</evidence>
<protein>
    <submittedName>
        <fullName evidence="5">Uncharacterized protein</fullName>
    </submittedName>
</protein>